<dbReference type="InterPro" id="IPR019559">
    <property type="entry name" value="Cullin_neddylation_domain"/>
</dbReference>
<organism evidence="3 4">
    <name type="scientific">Zygosaccharomyces rouxii</name>
    <dbReference type="NCBI Taxonomy" id="4956"/>
    <lineage>
        <taxon>Eukaryota</taxon>
        <taxon>Fungi</taxon>
        <taxon>Dikarya</taxon>
        <taxon>Ascomycota</taxon>
        <taxon>Saccharomycotina</taxon>
        <taxon>Saccharomycetes</taxon>
        <taxon>Saccharomycetales</taxon>
        <taxon>Saccharomycetaceae</taxon>
        <taxon>Zygosaccharomyces</taxon>
    </lineage>
</organism>
<name>A0A1Q3A9F6_ZYGRO</name>
<dbReference type="EMBL" id="BDGX01000033">
    <property type="protein sequence ID" value="GAV52389.1"/>
    <property type="molecule type" value="Genomic_DNA"/>
</dbReference>
<gene>
    <name evidence="3" type="ORF">ZYGR_0AG03800</name>
</gene>
<dbReference type="SMART" id="SM00884">
    <property type="entry name" value="Cullin_Nedd8"/>
    <property type="match status" value="1"/>
</dbReference>
<dbReference type="Gene3D" id="3.30.230.130">
    <property type="entry name" value="Cullin, Chain C, Domain 2"/>
    <property type="match status" value="1"/>
</dbReference>
<evidence type="ECO:0000313" key="3">
    <source>
        <dbReference type="EMBL" id="GAV52389.1"/>
    </source>
</evidence>
<proteinExistence type="inferred from homology"/>
<dbReference type="AlphaFoldDB" id="A0A1Q3A9F6"/>
<dbReference type="InterPro" id="IPR059120">
    <property type="entry name" value="Cullin-like_AB"/>
</dbReference>
<dbReference type="InterPro" id="IPR036317">
    <property type="entry name" value="Cullin_homology_sf"/>
</dbReference>
<comment type="similarity">
    <text evidence="1">Belongs to the cullin family.</text>
</comment>
<dbReference type="PROSITE" id="PS50069">
    <property type="entry name" value="CULLIN_2"/>
    <property type="match status" value="1"/>
</dbReference>
<accession>A0A1Q3A9F6</accession>
<dbReference type="SUPFAM" id="SSF75632">
    <property type="entry name" value="Cullin homology domain"/>
    <property type="match status" value="1"/>
</dbReference>
<dbReference type="InterPro" id="IPR016158">
    <property type="entry name" value="Cullin_homology"/>
</dbReference>
<feature type="domain" description="Cullin family profile" evidence="2">
    <location>
        <begin position="412"/>
        <end position="655"/>
    </location>
</feature>
<sequence length="783" mass="91029">MMESSHFLEGHQAAHRTLSNRLDKIFEMANGVCRQLTSLDAKVQAVDQVIDLYAHYNNCNSIMHSLTQLKIYEPVENDEYSGSNSGGNGGGRKRLQLVNQSKFILNLCGMLFMRLNTFTDDYVKHILNLTGDLNSNYNLQRLMLYWENISSTYRESTLILTEFYEYIRQNLPQVKRKFGAFTDITTVSLINFLQTHMGTKFQKLVEVFLNNDRFESHPDKTTSDSFLHTLYCHDVLIDRDRNQRFQEFYFEYLSNYVENEVVIPMDIDYMKKLKKQLELNAKITLSISPTMIEKANDIFLQHTILKPETASQLLEVEKDNIKFHSVRTPERYFPFPKENFSLLKIAFESRGRTFELERVFKKLTRKILKKAHPDLERLFSEACKLILLVSGYPNFGAISREEIIKILGGSLNAMELYVRFCESSIRKVNRDRNLGDHYAKSPSIFQAPLLLEINATVLDLYSRSLFRRAIMQGANSILKSLKDPDSLEHQLINFFRDIYGTSSEFRNLEATTEVILKAFYLESSFEKSSSDKNKFIQPLVFEKKMVPEIYQRGGNEDVVLPHELIDSWEEFMKHFHSIDKKPELKKVHPVYHLQHCEVSTPYKLKSGKSLSLELTLYQTCLLSLFNDYEELEFNEIMNKLRVTKSTLDVVLKSFIDAGLFILKENAKYTLNKNFSPDKRKVKDGKLRIPLLRPVSSSNRDRSNGNVVISSQHHEGHSSQWKQELLKACIVRSLKGESGGLNLPELFTKVESQLRGISIGEFKDALHKILKDKFIRCRNDRYMY</sequence>
<evidence type="ECO:0000256" key="1">
    <source>
        <dbReference type="PROSITE-ProRule" id="PRU00330"/>
    </source>
</evidence>
<dbReference type="Pfam" id="PF26557">
    <property type="entry name" value="Cullin_AB"/>
    <property type="match status" value="1"/>
</dbReference>
<comment type="caution">
    <text evidence="3">The sequence shown here is derived from an EMBL/GenBank/DDBJ whole genome shotgun (WGS) entry which is preliminary data.</text>
</comment>
<evidence type="ECO:0000259" key="2">
    <source>
        <dbReference type="PROSITE" id="PS50069"/>
    </source>
</evidence>
<dbReference type="Proteomes" id="UP000187013">
    <property type="component" value="Unassembled WGS sequence"/>
</dbReference>
<reference evidence="3 4" key="1">
    <citation type="submission" date="2016-08" db="EMBL/GenBank/DDBJ databases">
        <title>Draft genome sequence of allopolyploid Zygosaccharomyces rouxii.</title>
        <authorList>
            <person name="Watanabe J."/>
            <person name="Uehara K."/>
            <person name="Mogi Y."/>
            <person name="Tsukioka Y."/>
        </authorList>
    </citation>
    <scope>NUCLEOTIDE SEQUENCE [LARGE SCALE GENOMIC DNA]</scope>
    <source>
        <strain evidence="3 4">NBRC 110957</strain>
    </source>
</reference>
<dbReference type="OrthoDB" id="27073at2759"/>
<evidence type="ECO:0000313" key="4">
    <source>
        <dbReference type="Proteomes" id="UP000187013"/>
    </source>
</evidence>
<protein>
    <recommendedName>
        <fullName evidence="2">Cullin family profile domain-containing protein</fullName>
    </recommendedName>
</protein>